<dbReference type="SUPFAM" id="SSF55031">
    <property type="entry name" value="Bacterial exopeptidase dimerisation domain"/>
    <property type="match status" value="1"/>
</dbReference>
<protein>
    <recommendedName>
        <fullName evidence="2">Peptidase M20 domain-containing protein 2</fullName>
    </recommendedName>
</protein>
<dbReference type="FunFam" id="3.30.70.360:FF:000004">
    <property type="entry name" value="Peptidase M20 domain-containing protein 2"/>
    <property type="match status" value="1"/>
</dbReference>
<dbReference type="InterPro" id="IPR052030">
    <property type="entry name" value="Peptidase_M20/M20A_hydrolases"/>
</dbReference>
<accession>A0AAN6ESF4</accession>
<dbReference type="EMBL" id="JAJGCB010000010">
    <property type="protein sequence ID" value="KAJ8990785.1"/>
    <property type="molecule type" value="Genomic_DNA"/>
</dbReference>
<dbReference type="InterPro" id="IPR002933">
    <property type="entry name" value="Peptidase_M20"/>
</dbReference>
<dbReference type="Gene3D" id="3.30.70.360">
    <property type="match status" value="1"/>
</dbReference>
<evidence type="ECO:0000256" key="1">
    <source>
        <dbReference type="ARBA" id="ARBA00006247"/>
    </source>
</evidence>
<dbReference type="InterPro" id="IPR017439">
    <property type="entry name" value="Amidohydrolase"/>
</dbReference>
<proteinExistence type="inferred from homology"/>
<dbReference type="Pfam" id="PF07687">
    <property type="entry name" value="M20_dimer"/>
    <property type="match status" value="1"/>
</dbReference>
<dbReference type="Gene3D" id="3.40.630.10">
    <property type="entry name" value="Zn peptidases"/>
    <property type="match status" value="1"/>
</dbReference>
<dbReference type="InterPro" id="IPR017144">
    <property type="entry name" value="Xaa-Arg_dipeptidase"/>
</dbReference>
<sequence length="423" mass="44859">MATSTITTTTLPVSTKTEAKTLADESLEGVAQALWEVNHQIWSNPELGYQEHIAHDTICDFLEKQGFSVTRHAYGIPTAFEAQSGHGGRLVCFNAEYDALPNIGHACGHNLIATAGVAGFLALSHILRARNNGPGRTRLLGTPAEEGGGGKIKLLQAGAYEGVDVTLMAHGGTNNLRNFGPQHKGIGGVRTVAREQFFCEFTGKNAHAGANPWDGTNALDAFVAAYNNVSLLRQQIHDTDRIHAAITESPKAPNIIAATTKATFATRSETLQGLKVLSDKVTACIKAGALATGCEVSVENEESYADIVINDALCRRWQARMAEYGQDVLVSVAEPLSASSDFGNVSYAMPAMHAIFTIPAPEGASPHHPTFTSAAGTKEAHEITVVVGKALALVGWDVLTDNELLAASRSEWCEKMAASGVDT</sequence>
<feature type="domain" description="Peptidase M20 dimerisation" evidence="3">
    <location>
        <begin position="199"/>
        <end position="288"/>
    </location>
</feature>
<dbReference type="PANTHER" id="PTHR30575">
    <property type="entry name" value="PEPTIDASE M20"/>
    <property type="match status" value="1"/>
</dbReference>
<dbReference type="Pfam" id="PF01546">
    <property type="entry name" value="Peptidase_M20"/>
    <property type="match status" value="1"/>
</dbReference>
<dbReference type="SUPFAM" id="SSF53187">
    <property type="entry name" value="Zn-dependent exopeptidases"/>
    <property type="match status" value="1"/>
</dbReference>
<organism evidence="4 5">
    <name type="scientific">Exophiala dermatitidis</name>
    <name type="common">Black yeast-like fungus</name>
    <name type="synonym">Wangiella dermatitidis</name>
    <dbReference type="NCBI Taxonomy" id="5970"/>
    <lineage>
        <taxon>Eukaryota</taxon>
        <taxon>Fungi</taxon>
        <taxon>Dikarya</taxon>
        <taxon>Ascomycota</taxon>
        <taxon>Pezizomycotina</taxon>
        <taxon>Eurotiomycetes</taxon>
        <taxon>Chaetothyriomycetidae</taxon>
        <taxon>Chaetothyriales</taxon>
        <taxon>Herpotrichiellaceae</taxon>
        <taxon>Exophiala</taxon>
    </lineage>
</organism>
<name>A0AAN6ESF4_EXODE</name>
<dbReference type="AlphaFoldDB" id="A0AAN6ESF4"/>
<evidence type="ECO:0000313" key="4">
    <source>
        <dbReference type="EMBL" id="KAJ8990785.1"/>
    </source>
</evidence>
<gene>
    <name evidence="4" type="ORF">HRR80_005560</name>
</gene>
<evidence type="ECO:0000313" key="5">
    <source>
        <dbReference type="Proteomes" id="UP001161757"/>
    </source>
</evidence>
<dbReference type="GO" id="GO:0016805">
    <property type="term" value="F:dipeptidase activity"/>
    <property type="evidence" value="ECO:0007669"/>
    <property type="project" value="InterPro"/>
</dbReference>
<dbReference type="Proteomes" id="UP001161757">
    <property type="component" value="Unassembled WGS sequence"/>
</dbReference>
<comment type="similarity">
    <text evidence="1 2">Belongs to the peptidase M20A family.</text>
</comment>
<reference evidence="4" key="1">
    <citation type="submission" date="2023-01" db="EMBL/GenBank/DDBJ databases">
        <title>Exophiala dermititidis isolated from Cystic Fibrosis Patient.</title>
        <authorList>
            <person name="Kurbessoian T."/>
            <person name="Crocker A."/>
            <person name="Murante D."/>
            <person name="Hogan D.A."/>
            <person name="Stajich J.E."/>
        </authorList>
    </citation>
    <scope>NUCLEOTIDE SEQUENCE</scope>
    <source>
        <strain evidence="4">Ex8</strain>
    </source>
</reference>
<dbReference type="PIRSF" id="PIRSF037226">
    <property type="entry name" value="Amidohydrolase_ACY1L2_prd"/>
    <property type="match status" value="1"/>
</dbReference>
<comment type="caution">
    <text evidence="4">The sequence shown here is derived from an EMBL/GenBank/DDBJ whole genome shotgun (WGS) entry which is preliminary data.</text>
</comment>
<dbReference type="CDD" id="cd05672">
    <property type="entry name" value="M20_ACY1L2-like"/>
    <property type="match status" value="1"/>
</dbReference>
<dbReference type="PANTHER" id="PTHR30575:SF8">
    <property type="entry name" value="PEPTIDASE M20 DOMAIN-CONTAINING PROTEIN 2"/>
    <property type="match status" value="1"/>
</dbReference>
<dbReference type="InterPro" id="IPR011650">
    <property type="entry name" value="Peptidase_M20_dimer"/>
</dbReference>
<dbReference type="NCBIfam" id="TIGR01891">
    <property type="entry name" value="amidohydrolases"/>
    <property type="match status" value="1"/>
</dbReference>
<evidence type="ECO:0000259" key="3">
    <source>
        <dbReference type="Pfam" id="PF07687"/>
    </source>
</evidence>
<evidence type="ECO:0000256" key="2">
    <source>
        <dbReference type="PIRNR" id="PIRNR037226"/>
    </source>
</evidence>
<dbReference type="InterPro" id="IPR036264">
    <property type="entry name" value="Bact_exopeptidase_dim_dom"/>
</dbReference>